<dbReference type="Pfam" id="PF13376">
    <property type="entry name" value="OmdA"/>
    <property type="match status" value="1"/>
</dbReference>
<proteinExistence type="predicted"/>
<evidence type="ECO:0000313" key="2">
    <source>
        <dbReference type="Proteomes" id="UP000199663"/>
    </source>
</evidence>
<evidence type="ECO:0000313" key="1">
    <source>
        <dbReference type="EMBL" id="SDY87053.1"/>
    </source>
</evidence>
<dbReference type="RefSeq" id="WP_019597155.1">
    <property type="nucleotide sequence ID" value="NZ_FNQC01000003.1"/>
</dbReference>
<dbReference type="Proteomes" id="UP000199663">
    <property type="component" value="Unassembled WGS sequence"/>
</dbReference>
<comment type="caution">
    <text evidence="1">The sequence shown here is derived from an EMBL/GenBank/DDBJ whole genome shotgun (WGS) entry which is preliminary data.</text>
</comment>
<keyword evidence="2" id="KW-1185">Reference proteome</keyword>
<dbReference type="EMBL" id="FNQC01000003">
    <property type="protein sequence ID" value="SDY87053.1"/>
    <property type="molecule type" value="Genomic_DNA"/>
</dbReference>
<accession>A0A1H3NE85</accession>
<protein>
    <submittedName>
        <fullName evidence="1">Bacteriocin-protection, YdeI or OmpD-Associated</fullName>
    </submittedName>
</protein>
<organism evidence="1 2">
    <name type="scientific">Rhodonellum ikkaensis</name>
    <dbReference type="NCBI Taxonomy" id="336829"/>
    <lineage>
        <taxon>Bacteria</taxon>
        <taxon>Pseudomonadati</taxon>
        <taxon>Bacteroidota</taxon>
        <taxon>Cytophagia</taxon>
        <taxon>Cytophagales</taxon>
        <taxon>Cytophagaceae</taxon>
        <taxon>Rhodonellum</taxon>
    </lineage>
</organism>
<sequence>MAAVAVNVGQKKPPDLAYPTMEIFSTSLQKFDSNLWQYHFPVPDAIALRLIEGDNKRIICKINDQVSFQAALMKSESYWFVLVNKQHREELNLMNDQIIKISLVKDLSEYGHEMPEEFQVLLDQDDEGNFHFRALTKGKQRSLVYLVSKLKTSNSRLNKALAIFHHLKEVKGKLDFKLLNEKIKLYNQQNR</sequence>
<name>A0A1H3NE85_9BACT</name>
<reference evidence="1 2" key="1">
    <citation type="submission" date="2016-10" db="EMBL/GenBank/DDBJ databases">
        <authorList>
            <person name="Varghese N."/>
            <person name="Submissions S."/>
        </authorList>
    </citation>
    <scope>NUCLEOTIDE SEQUENCE [LARGE SCALE GENOMIC DNA]</scope>
    <source>
        <strain evidence="1 2">DSM 17997</strain>
    </source>
</reference>
<gene>
    <name evidence="1" type="ORF">SAMN05444412_103212</name>
</gene>